<accession>A0A3P4B228</accession>
<dbReference type="Gene3D" id="3.40.50.1820">
    <property type="entry name" value="alpha/beta hydrolase"/>
    <property type="match status" value="1"/>
</dbReference>
<dbReference type="InterPro" id="IPR049492">
    <property type="entry name" value="BD-FAE-like_dom"/>
</dbReference>
<keyword evidence="5" id="KW-1185">Reference proteome</keyword>
<dbReference type="PANTHER" id="PTHR48081">
    <property type="entry name" value="AB HYDROLASE SUPERFAMILY PROTEIN C4A8.06C"/>
    <property type="match status" value="1"/>
</dbReference>
<dbReference type="GO" id="GO:0004806">
    <property type="term" value="F:triacylglycerol lipase activity"/>
    <property type="evidence" value="ECO:0007669"/>
    <property type="project" value="UniProtKB-EC"/>
</dbReference>
<dbReference type="InterPro" id="IPR050300">
    <property type="entry name" value="GDXG_lipolytic_enzyme"/>
</dbReference>
<dbReference type="SUPFAM" id="SSF53474">
    <property type="entry name" value="alpha/beta-Hydrolases"/>
    <property type="match status" value="1"/>
</dbReference>
<organism evidence="4 5">
    <name type="scientific">Pigmentiphaga humi</name>
    <dbReference type="NCBI Taxonomy" id="2478468"/>
    <lineage>
        <taxon>Bacteria</taxon>
        <taxon>Pseudomonadati</taxon>
        <taxon>Pseudomonadota</taxon>
        <taxon>Betaproteobacteria</taxon>
        <taxon>Burkholderiales</taxon>
        <taxon>Alcaligenaceae</taxon>
        <taxon>Pigmentiphaga</taxon>
    </lineage>
</organism>
<feature type="region of interest" description="Disordered" evidence="2">
    <location>
        <begin position="1"/>
        <end position="41"/>
    </location>
</feature>
<evidence type="ECO:0000256" key="2">
    <source>
        <dbReference type="SAM" id="MobiDB-lite"/>
    </source>
</evidence>
<evidence type="ECO:0000259" key="3">
    <source>
        <dbReference type="Pfam" id="PF20434"/>
    </source>
</evidence>
<dbReference type="EMBL" id="UWPJ01000018">
    <property type="protein sequence ID" value="VCU70343.1"/>
    <property type="molecule type" value="Genomic_DNA"/>
</dbReference>
<name>A0A3P4B228_9BURK</name>
<dbReference type="PANTHER" id="PTHR48081:SF33">
    <property type="entry name" value="KYNURENINE FORMAMIDASE"/>
    <property type="match status" value="1"/>
</dbReference>
<dbReference type="AlphaFoldDB" id="A0A3P4B228"/>
<dbReference type="Pfam" id="PF20434">
    <property type="entry name" value="BD-FAE"/>
    <property type="match status" value="1"/>
</dbReference>
<protein>
    <submittedName>
        <fullName evidence="4">Lipase 2</fullName>
        <ecNumber evidence="4">3.1.1.3</ecNumber>
    </submittedName>
</protein>
<evidence type="ECO:0000313" key="5">
    <source>
        <dbReference type="Proteomes" id="UP000277294"/>
    </source>
</evidence>
<dbReference type="EC" id="3.1.1.3" evidence="4"/>
<evidence type="ECO:0000256" key="1">
    <source>
        <dbReference type="ARBA" id="ARBA00022801"/>
    </source>
</evidence>
<dbReference type="InterPro" id="IPR029058">
    <property type="entry name" value="AB_hydrolase_fold"/>
</dbReference>
<gene>
    <name evidence="4" type="primary">lip2</name>
    <name evidence="4" type="ORF">PIGHUM_02414</name>
</gene>
<dbReference type="Proteomes" id="UP000277294">
    <property type="component" value="Unassembled WGS sequence"/>
</dbReference>
<evidence type="ECO:0000313" key="4">
    <source>
        <dbReference type="EMBL" id="VCU70343.1"/>
    </source>
</evidence>
<proteinExistence type="predicted"/>
<feature type="compositionally biased region" description="Basic and acidic residues" evidence="2">
    <location>
        <begin position="14"/>
        <end position="26"/>
    </location>
</feature>
<reference evidence="4 5" key="1">
    <citation type="submission" date="2018-10" db="EMBL/GenBank/DDBJ databases">
        <authorList>
            <person name="Criscuolo A."/>
        </authorList>
    </citation>
    <scope>NUCLEOTIDE SEQUENCE [LARGE SCALE GENOMIC DNA]</scope>
    <source>
        <strain evidence="4">DnA1</strain>
    </source>
</reference>
<keyword evidence="1 4" id="KW-0378">Hydrolase</keyword>
<feature type="domain" description="BD-FAE-like" evidence="3">
    <location>
        <begin position="109"/>
        <end position="201"/>
    </location>
</feature>
<sequence length="315" mass="33978">MSATQPPAGAASSHEGDAAQRPKDAPPHASTRQSESGGPCLQAAGGLYRGMTREAIDAAYNNSAAVLNSAVLMAEFDERSQKLRSAYPHYLDLRYGPAPRNRIDYFPASRPGPLLVFIHGGYWQARAKENFSFLANGPLDHGLHVAMVGYTLAPERSLDGILGELRAALAWLGQHASRWGTDPQRIVLSGWSAGAHLATLLMDAPGVLGALAISGIYDLEPIRLSYLNEKLCLCPPDVRRLSPIHRPASKRELVLACGGDELPEWQRQSEAYAAVRAGLPGTLLRVPDRNHFTILEELASPDGILTQHACRLAGL</sequence>